<keyword evidence="3" id="KW-1133">Transmembrane helix</keyword>
<feature type="compositionally biased region" description="Polar residues" evidence="2">
    <location>
        <begin position="144"/>
        <end position="155"/>
    </location>
</feature>
<keyword evidence="3" id="KW-0812">Transmembrane</keyword>
<evidence type="ECO:0000313" key="4">
    <source>
        <dbReference type="EMBL" id="ANF87754.1"/>
    </source>
</evidence>
<feature type="transmembrane region" description="Helical" evidence="3">
    <location>
        <begin position="568"/>
        <end position="594"/>
    </location>
</feature>
<gene>
    <name evidence="4" type="ORF">A7J50_4400</name>
</gene>
<dbReference type="AlphaFoldDB" id="A0A172Z5I9"/>
<dbReference type="PANTHER" id="PTHR37813:SF1">
    <property type="entry name" value="FELS-2 PROPHAGE PROTEIN"/>
    <property type="match status" value="1"/>
</dbReference>
<reference evidence="4 5" key="1">
    <citation type="submission" date="2016-05" db="EMBL/GenBank/DDBJ databases">
        <title>Complete genome sequence of Pseudomonas antarctica PAMC 27494.</title>
        <authorList>
            <person name="Lee J."/>
        </authorList>
    </citation>
    <scope>NUCLEOTIDE SEQUENCE [LARGE SCALE GENOMIC DNA]</scope>
    <source>
        <strain evidence="4 5">PAMC 27494</strain>
    </source>
</reference>
<dbReference type="Proteomes" id="UP000077829">
    <property type="component" value="Chromosome"/>
</dbReference>
<keyword evidence="1" id="KW-0175">Coiled coil</keyword>
<feature type="transmembrane region" description="Helical" evidence="3">
    <location>
        <begin position="642"/>
        <end position="664"/>
    </location>
</feature>
<evidence type="ECO:0000256" key="2">
    <source>
        <dbReference type="SAM" id="MobiDB-lite"/>
    </source>
</evidence>
<dbReference type="RefSeq" id="WP_064453698.1">
    <property type="nucleotide sequence ID" value="NZ_CP015600.1"/>
</dbReference>
<accession>A0A172Z5I9</accession>
<evidence type="ECO:0000256" key="1">
    <source>
        <dbReference type="SAM" id="Coils"/>
    </source>
</evidence>
<sequence length="1110" mass="118647">MANDLRLRVLLDAIDKATGPLKKISGASTETARALKAARDRLKELNTQQKDVSAWRSQKTAADETKQSLDAARERVKALSQQFAAAGVPTKAMTRDVRAAVREAQRLKQEHQQQSEQLQRLRSKLSDAGISTKNLSTHERQLREQISSTNNSISEQGRRLRALNATQERMAKARARLESTYSGRKQFAGNAAMAGAAGMGTGYAIGHGLYAPLQEGKQFALEENRVAALGLGKEDTGKAIEFAKRMKTYGTSVTENLTLVRDAMTVFADEHEAEMVAPTLAKMKFANHAMYGEEEGSENERKFMDMLKVIELRGGLASKEAFIKQADIVQRILTATGGRVGPNEWLNVIKTGGVAAKGIKDEAFYYQMEPLVQEMGGHRVGTAMMSAYSNIYQGKTTKRAANNLENLGLVDPAKVKHDKAGQIAFLDVGAIKGSELFRENQFEWMEKILLPQLAAKGITEKKQVLDSIGSIFSNRTASNLFAQMYLQREQIHKNAKLNAGADGIDQLYDKGMNTAQGVELELLAQKANAYREMSAAILPTYVEALKSITEAIKGVTAWMKENPAAAAVMVKTLMVVGVLAGVFGALALTLASLIGPFAVVSYGMGLFGLKSAGIIAVTQRLFPTLVGLARNAFPMLMHGIRLLAMTMGGALLTAIRTVGMALWGLAANPIVLIIAAVVAAIAGGAYLIYRNWDAVKLYFSNAWTEIKAGFDGGIGSIIATLVNFSPLGLVYQAFAGVLSYLGIELPSRFTEFGSMIVNGLVNGLISGMGLVKDTIVSIGDSTIGWFKEKLGIHSPSRVFAELGGFTMAGLTRGLEAGEKGPLGAINDLSKQITQAGQLSLPVPAFPAPLIATPSGDSNPASDVRLSDAREFALDRPLIPSVPTTAQSQAPLGENPLTALINFGKQFINSGTRAPGTAAAPSIAVEKKPYAHLHSADRPVIPSLPTTAQSQAPLGENPLTALINFGKQFINSGTRTPGTAAAPSIAVEKKPYAQLHSADRPFTPSLPAIAQAPAPLEENPLTALINFGKQFITAGTLALGTVATPAIAIDERPPINQLAAPSYDSHDHYEINIQPASGDDAQAIARAVRAELARIASEKSARGRSRLSDLE</sequence>
<feature type="region of interest" description="Disordered" evidence="2">
    <location>
        <begin position="136"/>
        <end position="157"/>
    </location>
</feature>
<evidence type="ECO:0000313" key="5">
    <source>
        <dbReference type="Proteomes" id="UP000077829"/>
    </source>
</evidence>
<dbReference type="KEGG" id="panr:A7J50_4400"/>
<name>A0A172Z5I9_9PSED</name>
<protein>
    <submittedName>
        <fullName evidence="4">Phage tail length tape-measure protein</fullName>
    </submittedName>
</protein>
<dbReference type="PANTHER" id="PTHR37813">
    <property type="entry name" value="FELS-2 PROPHAGE PROTEIN"/>
    <property type="match status" value="1"/>
</dbReference>
<proteinExistence type="predicted"/>
<feature type="coiled-coil region" evidence="1">
    <location>
        <begin position="28"/>
        <end position="128"/>
    </location>
</feature>
<evidence type="ECO:0000256" key="3">
    <source>
        <dbReference type="SAM" id="Phobius"/>
    </source>
</evidence>
<dbReference type="EMBL" id="CP015600">
    <property type="protein sequence ID" value="ANF87754.1"/>
    <property type="molecule type" value="Genomic_DNA"/>
</dbReference>
<dbReference type="PATRIC" id="fig|219572.3.peg.4522"/>
<organism evidence="4 5">
    <name type="scientific">Pseudomonas antarctica</name>
    <dbReference type="NCBI Taxonomy" id="219572"/>
    <lineage>
        <taxon>Bacteria</taxon>
        <taxon>Pseudomonadati</taxon>
        <taxon>Pseudomonadota</taxon>
        <taxon>Gammaproteobacteria</taxon>
        <taxon>Pseudomonadales</taxon>
        <taxon>Pseudomonadaceae</taxon>
        <taxon>Pseudomonas</taxon>
    </lineage>
</organism>
<keyword evidence="3" id="KW-0472">Membrane</keyword>
<feature type="transmembrane region" description="Helical" evidence="3">
    <location>
        <begin position="670"/>
        <end position="689"/>
    </location>
</feature>
<dbReference type="STRING" id="219572.A7J50_4400"/>